<dbReference type="EMBL" id="JBHTMC010000034">
    <property type="protein sequence ID" value="MFD1265538.1"/>
    <property type="molecule type" value="Genomic_DNA"/>
</dbReference>
<dbReference type="Gene3D" id="3.10.450.40">
    <property type="match status" value="1"/>
</dbReference>
<proteinExistence type="predicted"/>
<reference evidence="3" key="1">
    <citation type="journal article" date="2019" name="Int. J. Syst. Evol. Microbiol.">
        <title>The Global Catalogue of Microorganisms (GCM) 10K type strain sequencing project: providing services to taxonomists for standard genome sequencing and annotation.</title>
        <authorList>
            <consortium name="The Broad Institute Genomics Platform"/>
            <consortium name="The Broad Institute Genome Sequencing Center for Infectious Disease"/>
            <person name="Wu L."/>
            <person name="Ma J."/>
        </authorList>
    </citation>
    <scope>NUCLEOTIDE SEQUENCE [LARGE SCALE GENOMIC DNA]</scope>
    <source>
        <strain evidence="3">CCUG 48884</strain>
    </source>
</reference>
<keyword evidence="3" id="KW-1185">Reference proteome</keyword>
<organism evidence="2 3">
    <name type="scientific">Thauera mechernichensis</name>
    <dbReference type="NCBI Taxonomy" id="82788"/>
    <lineage>
        <taxon>Bacteria</taxon>
        <taxon>Pseudomonadati</taxon>
        <taxon>Pseudomonadota</taxon>
        <taxon>Betaproteobacteria</taxon>
        <taxon>Rhodocyclales</taxon>
        <taxon>Zoogloeaceae</taxon>
        <taxon>Thauera</taxon>
    </lineage>
</organism>
<feature type="domain" description="PepSY" evidence="1">
    <location>
        <begin position="58"/>
        <end position="108"/>
    </location>
</feature>
<evidence type="ECO:0000313" key="2">
    <source>
        <dbReference type="EMBL" id="MFD1265538.1"/>
    </source>
</evidence>
<dbReference type="Proteomes" id="UP001597158">
    <property type="component" value="Unassembled WGS sequence"/>
</dbReference>
<dbReference type="RefSeq" id="WP_002926144.1">
    <property type="nucleotide sequence ID" value="NZ_JARQZE010000006.1"/>
</dbReference>
<name>A0ABW3WI30_9RHOO</name>
<sequence>MAAVDITRRQLGHRLLAVGLGCAALAVAPAGRADGRDDHERARRAFEAGEVMPLRVLLEQVELTYPGQVLEVELEREDGRWVYELKLLRGGGEMLELELDARDGTLLKLKGRDVRPERGHGERR</sequence>
<evidence type="ECO:0000313" key="3">
    <source>
        <dbReference type="Proteomes" id="UP001597158"/>
    </source>
</evidence>
<dbReference type="Pfam" id="PF03413">
    <property type="entry name" value="PepSY"/>
    <property type="match status" value="1"/>
</dbReference>
<comment type="caution">
    <text evidence="2">The sequence shown here is derived from an EMBL/GenBank/DDBJ whole genome shotgun (WGS) entry which is preliminary data.</text>
</comment>
<protein>
    <submittedName>
        <fullName evidence="2">PepSY domain-containing protein</fullName>
    </submittedName>
</protein>
<evidence type="ECO:0000259" key="1">
    <source>
        <dbReference type="Pfam" id="PF03413"/>
    </source>
</evidence>
<accession>A0ABW3WI30</accession>
<dbReference type="InterPro" id="IPR025711">
    <property type="entry name" value="PepSY"/>
</dbReference>
<gene>
    <name evidence="2" type="ORF">ACFQ4M_18340</name>
</gene>